<evidence type="ECO:0000313" key="6">
    <source>
        <dbReference type="EMBL" id="MDI3318624.1"/>
    </source>
</evidence>
<keyword evidence="4" id="KW-0472">Membrane</keyword>
<dbReference type="Pfam" id="PF00535">
    <property type="entry name" value="Glycos_transf_2"/>
    <property type="match status" value="1"/>
</dbReference>
<dbReference type="PANTHER" id="PTHR43630">
    <property type="entry name" value="POLY-BETA-1,6-N-ACETYL-D-GLUCOSAMINE SYNTHASE"/>
    <property type="match status" value="1"/>
</dbReference>
<name>A0ABT6R7T3_9BACT</name>
<keyword evidence="3 6" id="KW-0808">Transferase</keyword>
<gene>
    <name evidence="6" type="ORF">QJ048_02510</name>
</gene>
<evidence type="ECO:0000313" key="7">
    <source>
        <dbReference type="Proteomes" id="UP001226434"/>
    </source>
</evidence>
<dbReference type="Gene3D" id="3.90.550.10">
    <property type="entry name" value="Spore Coat Polysaccharide Biosynthesis Protein SpsA, Chain A"/>
    <property type="match status" value="1"/>
</dbReference>
<keyword evidence="2 6" id="KW-0328">Glycosyltransferase</keyword>
<feature type="domain" description="Glycosyltransferase 2-like" evidence="5">
    <location>
        <begin position="6"/>
        <end position="128"/>
    </location>
</feature>
<dbReference type="EMBL" id="JASBRG010000001">
    <property type="protein sequence ID" value="MDI3318624.1"/>
    <property type="molecule type" value="Genomic_DNA"/>
</dbReference>
<evidence type="ECO:0000256" key="3">
    <source>
        <dbReference type="ARBA" id="ARBA00022679"/>
    </source>
</evidence>
<accession>A0ABT6R7T3</accession>
<comment type="caution">
    <text evidence="6">The sequence shown here is derived from an EMBL/GenBank/DDBJ whole genome shotgun (WGS) entry which is preliminary data.</text>
</comment>
<keyword evidence="4" id="KW-1133">Transmembrane helix</keyword>
<evidence type="ECO:0000256" key="1">
    <source>
        <dbReference type="ARBA" id="ARBA00006739"/>
    </source>
</evidence>
<reference evidence="6 7" key="1">
    <citation type="submission" date="2023-05" db="EMBL/GenBank/DDBJ databases">
        <title>Genome sequence of Pinibacter sp. MAH-24.</title>
        <authorList>
            <person name="Huq M.A."/>
        </authorList>
    </citation>
    <scope>NUCLEOTIDE SEQUENCE [LARGE SCALE GENOMIC DNA]</scope>
    <source>
        <strain evidence="6 7">MAH-24</strain>
    </source>
</reference>
<dbReference type="RefSeq" id="WP_282332752.1">
    <property type="nucleotide sequence ID" value="NZ_JASBRG010000001.1"/>
</dbReference>
<keyword evidence="4" id="KW-0812">Transmembrane</keyword>
<comment type="similarity">
    <text evidence="1">Belongs to the glycosyltransferase 2 family.</text>
</comment>
<proteinExistence type="inferred from homology"/>
<dbReference type="InterPro" id="IPR029044">
    <property type="entry name" value="Nucleotide-diphossugar_trans"/>
</dbReference>
<dbReference type="InterPro" id="IPR001173">
    <property type="entry name" value="Glyco_trans_2-like"/>
</dbReference>
<protein>
    <submittedName>
        <fullName evidence="6">Glycosyltransferase</fullName>
        <ecNumber evidence="6">2.4.-.-</ecNumber>
    </submittedName>
</protein>
<organism evidence="6 7">
    <name type="scientific">Pinibacter soli</name>
    <dbReference type="NCBI Taxonomy" id="3044211"/>
    <lineage>
        <taxon>Bacteria</taxon>
        <taxon>Pseudomonadati</taxon>
        <taxon>Bacteroidota</taxon>
        <taxon>Chitinophagia</taxon>
        <taxon>Chitinophagales</taxon>
        <taxon>Chitinophagaceae</taxon>
        <taxon>Pinibacter</taxon>
    </lineage>
</organism>
<dbReference type="GO" id="GO:0016757">
    <property type="term" value="F:glycosyltransferase activity"/>
    <property type="evidence" value="ECO:0007669"/>
    <property type="project" value="UniProtKB-KW"/>
</dbReference>
<evidence type="ECO:0000256" key="4">
    <source>
        <dbReference type="SAM" id="Phobius"/>
    </source>
</evidence>
<evidence type="ECO:0000256" key="2">
    <source>
        <dbReference type="ARBA" id="ARBA00022676"/>
    </source>
</evidence>
<dbReference type="EC" id="2.4.-.-" evidence="6"/>
<evidence type="ECO:0000259" key="5">
    <source>
        <dbReference type="Pfam" id="PF00535"/>
    </source>
</evidence>
<dbReference type="SUPFAM" id="SSF53448">
    <property type="entry name" value="Nucleotide-diphospho-sugar transferases"/>
    <property type="match status" value="1"/>
</dbReference>
<dbReference type="PANTHER" id="PTHR43630:SF1">
    <property type="entry name" value="POLY-BETA-1,6-N-ACETYL-D-GLUCOSAMINE SYNTHASE"/>
    <property type="match status" value="1"/>
</dbReference>
<keyword evidence="7" id="KW-1185">Reference proteome</keyword>
<sequence>MRFTLVSTVFNEAKRLEQTIQDLQAQTLQPSEIIITDAGSTDGTYEMLLAWKARSVVPIVILQKQRCNVAEGRNMAIRAAQYDLIASTDFGCRFHPQWLESLMQPFADPTVKVVGGAFAVVEQDIQTTAAKAAYLLSSGYQVDVHADWFIPSSRSIAYYKEVFTTIGGYCEWLTLAADDLVFGKEIKAHQYKIFIVDKPFVYWGRHTQANGYIKEAFRYGLGDGEARVNQRSVLSTTIEMSMRYLFFISLIVLPVLIAMNILPGYSLFLSVLLLPGLRSYVSYTRNWIRLDYKYGWRVFLYGYILLEQTRRSYIKGYCKGYFKSNDAQKQAAAALQQRLAQ</sequence>
<feature type="transmembrane region" description="Helical" evidence="4">
    <location>
        <begin position="241"/>
        <end position="259"/>
    </location>
</feature>
<dbReference type="Proteomes" id="UP001226434">
    <property type="component" value="Unassembled WGS sequence"/>
</dbReference>